<reference evidence="2 3" key="1">
    <citation type="journal article" date="2013" name="Genome Announc.">
        <title>Whole-Genome Shotgun Assembly and Analysis of the Genome of Streptomyces mobaraensis DSM 40847, a Strain for Industrial Production of Microbial Transglutaminase.</title>
        <authorList>
            <person name="Yang H."/>
            <person name="He T."/>
            <person name="Wu W."/>
            <person name="Zhu W."/>
            <person name="Lu B."/>
            <person name="Sun W."/>
        </authorList>
    </citation>
    <scope>NUCLEOTIDE SEQUENCE [LARGE SCALE GENOMIC DNA]</scope>
    <source>
        <strain evidence="2 3">DSM 40847</strain>
    </source>
</reference>
<dbReference type="PATRIC" id="fig|1223523.3.peg.634"/>
<name>M3CDN4_STRM1</name>
<accession>M3CDN4</accession>
<evidence type="ECO:0000256" key="1">
    <source>
        <dbReference type="SAM" id="MobiDB-lite"/>
    </source>
</evidence>
<gene>
    <name evidence="2" type="ORF">H340_03094</name>
</gene>
<dbReference type="EMBL" id="AORZ01000004">
    <property type="protein sequence ID" value="EMF02182.1"/>
    <property type="molecule type" value="Genomic_DNA"/>
</dbReference>
<evidence type="ECO:0000313" key="2">
    <source>
        <dbReference type="EMBL" id="EMF02182.1"/>
    </source>
</evidence>
<organism evidence="2 3">
    <name type="scientific">Streptomyces mobaraensis (strain ATCC 29032 / DSM 40847 / JCM 4168 / NBRC 13819 / NCIMB 11159 / IPCR 16-22)</name>
    <dbReference type="NCBI Taxonomy" id="1223523"/>
    <lineage>
        <taxon>Bacteria</taxon>
        <taxon>Bacillati</taxon>
        <taxon>Actinomycetota</taxon>
        <taxon>Actinomycetes</taxon>
        <taxon>Kitasatosporales</taxon>
        <taxon>Streptomycetaceae</taxon>
        <taxon>Streptomyces</taxon>
    </lineage>
</organism>
<dbReference type="Proteomes" id="UP000011740">
    <property type="component" value="Unassembled WGS sequence"/>
</dbReference>
<comment type="caution">
    <text evidence="2">The sequence shown here is derived from an EMBL/GenBank/DDBJ whole genome shotgun (WGS) entry which is preliminary data.</text>
</comment>
<protein>
    <submittedName>
        <fullName evidence="2">Uncharacterized protein</fullName>
    </submittedName>
</protein>
<sequence>MAEADGTGTVRFQAAASGKVLRRPTPDGRHRVRGRQPGPAPRSALWSRSGSRSLVELRNGSAAGLDGTSAG</sequence>
<feature type="region of interest" description="Disordered" evidence="1">
    <location>
        <begin position="1"/>
        <end position="71"/>
    </location>
</feature>
<evidence type="ECO:0000313" key="3">
    <source>
        <dbReference type="Proteomes" id="UP000011740"/>
    </source>
</evidence>
<proteinExistence type="predicted"/>
<dbReference type="AlphaFoldDB" id="M3CDN4"/>